<accession>A0A834W6K0</accession>
<sequence>MTQGSLPRSFKAIRVGRPAVDRVDRRPPKINHPWVNFFLGRISRAYAESK</sequence>
<proteinExistence type="predicted"/>
<dbReference type="EMBL" id="JAAIUW010000012">
    <property type="protein sequence ID" value="KAF7807771.1"/>
    <property type="molecule type" value="Genomic_DNA"/>
</dbReference>
<comment type="caution">
    <text evidence="1">The sequence shown here is derived from an EMBL/GenBank/DDBJ whole genome shotgun (WGS) entry which is preliminary data.</text>
</comment>
<reference evidence="1" key="1">
    <citation type="submission" date="2020-09" db="EMBL/GenBank/DDBJ databases">
        <title>Genome-Enabled Discovery of Anthraquinone Biosynthesis in Senna tora.</title>
        <authorList>
            <person name="Kang S.-H."/>
            <person name="Pandey R.P."/>
            <person name="Lee C.-M."/>
            <person name="Sim J.-S."/>
            <person name="Jeong J.-T."/>
            <person name="Choi B.-S."/>
            <person name="Jung M."/>
            <person name="Ginzburg D."/>
            <person name="Zhao K."/>
            <person name="Won S.Y."/>
            <person name="Oh T.-J."/>
            <person name="Yu Y."/>
            <person name="Kim N.-H."/>
            <person name="Lee O.R."/>
            <person name="Lee T.-H."/>
            <person name="Bashyal P."/>
            <person name="Kim T.-S."/>
            <person name="Lee W.-H."/>
            <person name="Kawkins C."/>
            <person name="Kim C.-K."/>
            <person name="Kim J.S."/>
            <person name="Ahn B.O."/>
            <person name="Rhee S.Y."/>
            <person name="Sohng J.K."/>
        </authorList>
    </citation>
    <scope>NUCLEOTIDE SEQUENCE</scope>
    <source>
        <tissue evidence="1">Leaf</tissue>
    </source>
</reference>
<gene>
    <name evidence="1" type="ORF">G2W53_039932</name>
</gene>
<dbReference type="Proteomes" id="UP000634136">
    <property type="component" value="Unassembled WGS sequence"/>
</dbReference>
<keyword evidence="2" id="KW-1185">Reference proteome</keyword>
<dbReference type="AlphaFoldDB" id="A0A834W6K0"/>
<protein>
    <submittedName>
        <fullName evidence="1">Uncharacterized protein</fullName>
    </submittedName>
</protein>
<name>A0A834W6K0_9FABA</name>
<evidence type="ECO:0000313" key="2">
    <source>
        <dbReference type="Proteomes" id="UP000634136"/>
    </source>
</evidence>
<organism evidence="1 2">
    <name type="scientific">Senna tora</name>
    <dbReference type="NCBI Taxonomy" id="362788"/>
    <lineage>
        <taxon>Eukaryota</taxon>
        <taxon>Viridiplantae</taxon>
        <taxon>Streptophyta</taxon>
        <taxon>Embryophyta</taxon>
        <taxon>Tracheophyta</taxon>
        <taxon>Spermatophyta</taxon>
        <taxon>Magnoliopsida</taxon>
        <taxon>eudicotyledons</taxon>
        <taxon>Gunneridae</taxon>
        <taxon>Pentapetalae</taxon>
        <taxon>rosids</taxon>
        <taxon>fabids</taxon>
        <taxon>Fabales</taxon>
        <taxon>Fabaceae</taxon>
        <taxon>Caesalpinioideae</taxon>
        <taxon>Cassia clade</taxon>
        <taxon>Senna</taxon>
    </lineage>
</organism>
<evidence type="ECO:0000313" key="1">
    <source>
        <dbReference type="EMBL" id="KAF7807771.1"/>
    </source>
</evidence>